<dbReference type="InterPro" id="IPR019080">
    <property type="entry name" value="YqaJ_viral_recombinase"/>
</dbReference>
<dbReference type="InterPro" id="IPR051703">
    <property type="entry name" value="NF-kappa-B_Signaling_Reg"/>
</dbReference>
<proteinExistence type="predicted"/>
<sequence length="368" mass="42784">MEIFHLPLNTTHLRHQLKWLSYVRNMSFRQYASEVYQILDDPAMAKMWRRRRIVSRLLEKYGVNDQRSQTWHLKRGEMITASEVTKTFKTATPSARREIMLRKIEGPKPGEGGSMGAACAWGTQFEPVAKHLYCRMNGGGTIVDTSCVVHPTYPFLGASPDGIYMPVDQKDPRWGKLIEFKCPISRKFDEKTPIPDAYYHQMQMQMECTDIDECDYVEMRFATFTKTEWEKQDVPFKGRFAVFDNGFVDYDTEECKYWKNRLAEQGDEYRIVYWILANWRCSTVSRDFTWLSTHLEEFTGFWSEVQNHKLNGTVPVKEEKVITLCDHPTDSHDVPCSRPLPAFENQEEPNDSSAVCKTNPTTLSFSLG</sequence>
<dbReference type="PANTHER" id="PTHR46609:SF6">
    <property type="entry name" value="EXONUCLEASE, PHAGE-TYPE_RECB, C-TERMINAL DOMAIN-CONTAINING PROTEIN-RELATED"/>
    <property type="match status" value="1"/>
</dbReference>
<protein>
    <recommendedName>
        <fullName evidence="1">YqaJ viral recombinase domain-containing protein</fullName>
    </recommendedName>
</protein>
<dbReference type="InterPro" id="IPR011335">
    <property type="entry name" value="Restrct_endonuc-II-like"/>
</dbReference>
<reference evidence="2" key="1">
    <citation type="journal article" date="2020" name="Nature">
        <title>Giant virus diversity and host interactions through global metagenomics.</title>
        <authorList>
            <person name="Schulz F."/>
            <person name="Roux S."/>
            <person name="Paez-Espino D."/>
            <person name="Jungbluth S."/>
            <person name="Walsh D.A."/>
            <person name="Denef V.J."/>
            <person name="McMahon K.D."/>
            <person name="Konstantinidis K.T."/>
            <person name="Eloe-Fadrosh E.A."/>
            <person name="Kyrpides N.C."/>
            <person name="Woyke T."/>
        </authorList>
    </citation>
    <scope>NUCLEOTIDE SEQUENCE</scope>
    <source>
        <strain evidence="2">GVMAG-M-3300023184-50</strain>
    </source>
</reference>
<name>A0A6C0I5M2_9ZZZZ</name>
<dbReference type="SUPFAM" id="SSF52980">
    <property type="entry name" value="Restriction endonuclease-like"/>
    <property type="match status" value="1"/>
</dbReference>
<evidence type="ECO:0000259" key="1">
    <source>
        <dbReference type="Pfam" id="PF09588"/>
    </source>
</evidence>
<accession>A0A6C0I5M2</accession>
<dbReference type="Gene3D" id="3.90.320.10">
    <property type="match status" value="1"/>
</dbReference>
<dbReference type="Pfam" id="PF09588">
    <property type="entry name" value="YqaJ"/>
    <property type="match status" value="1"/>
</dbReference>
<dbReference type="InterPro" id="IPR017482">
    <property type="entry name" value="Lambda-type_endonuclease"/>
</dbReference>
<evidence type="ECO:0000313" key="2">
    <source>
        <dbReference type="EMBL" id="QHT88301.1"/>
    </source>
</evidence>
<dbReference type="PANTHER" id="PTHR46609">
    <property type="entry name" value="EXONUCLEASE, PHAGE-TYPE/RECB, C-TERMINAL DOMAIN-CONTAINING PROTEIN"/>
    <property type="match status" value="1"/>
</dbReference>
<organism evidence="2">
    <name type="scientific">viral metagenome</name>
    <dbReference type="NCBI Taxonomy" id="1070528"/>
    <lineage>
        <taxon>unclassified sequences</taxon>
        <taxon>metagenomes</taxon>
        <taxon>organismal metagenomes</taxon>
    </lineage>
</organism>
<dbReference type="CDD" id="cd22343">
    <property type="entry name" value="PDDEXK_lambda_exonuclease-like"/>
    <property type="match status" value="1"/>
</dbReference>
<dbReference type="EMBL" id="MN740114">
    <property type="protein sequence ID" value="QHT88301.1"/>
    <property type="molecule type" value="Genomic_DNA"/>
</dbReference>
<dbReference type="AlphaFoldDB" id="A0A6C0I5M2"/>
<dbReference type="NCBIfam" id="TIGR03033">
    <property type="entry name" value="phage_rel_nuc"/>
    <property type="match status" value="1"/>
</dbReference>
<dbReference type="InterPro" id="IPR011604">
    <property type="entry name" value="PDDEXK-like_dom_sf"/>
</dbReference>
<feature type="domain" description="YqaJ viral recombinase" evidence="1">
    <location>
        <begin position="71"/>
        <end position="211"/>
    </location>
</feature>